<feature type="region of interest" description="Disordered" evidence="2">
    <location>
        <begin position="279"/>
        <end position="320"/>
    </location>
</feature>
<proteinExistence type="inferred from homology"/>
<feature type="compositionally biased region" description="Low complexity" evidence="2">
    <location>
        <begin position="37"/>
        <end position="54"/>
    </location>
</feature>
<evidence type="ECO:0000313" key="5">
    <source>
        <dbReference type="Proteomes" id="UP000277580"/>
    </source>
</evidence>
<keyword evidence="5" id="KW-1185">Reference proteome</keyword>
<dbReference type="STRING" id="1392247.A0A3N4KK41"/>
<dbReference type="OrthoDB" id="9030204at2759"/>
<dbReference type="InterPro" id="IPR039574">
    <property type="entry name" value="OGFr"/>
</dbReference>
<dbReference type="InterPro" id="IPR006757">
    <property type="entry name" value="OGF_rcpt"/>
</dbReference>
<evidence type="ECO:0000259" key="3">
    <source>
        <dbReference type="Pfam" id="PF04664"/>
    </source>
</evidence>
<dbReference type="GO" id="GO:0140625">
    <property type="term" value="F:opioid growth factor receptor activity"/>
    <property type="evidence" value="ECO:0007669"/>
    <property type="project" value="InterPro"/>
</dbReference>
<organism evidence="4 5">
    <name type="scientific">Morchella conica CCBAS932</name>
    <dbReference type="NCBI Taxonomy" id="1392247"/>
    <lineage>
        <taxon>Eukaryota</taxon>
        <taxon>Fungi</taxon>
        <taxon>Dikarya</taxon>
        <taxon>Ascomycota</taxon>
        <taxon>Pezizomycotina</taxon>
        <taxon>Pezizomycetes</taxon>
        <taxon>Pezizales</taxon>
        <taxon>Morchellaceae</taxon>
        <taxon>Morchella</taxon>
    </lineage>
</organism>
<dbReference type="PANTHER" id="PTHR14015:SF2">
    <property type="entry name" value="OPIOID GROWTH FACTOR RECEPTOR (OGFR) CONSERVED DOMAIN-CONTAINING PROTEIN"/>
    <property type="match status" value="1"/>
</dbReference>
<evidence type="ECO:0000313" key="4">
    <source>
        <dbReference type="EMBL" id="RPB10890.1"/>
    </source>
</evidence>
<evidence type="ECO:0000256" key="2">
    <source>
        <dbReference type="SAM" id="MobiDB-lite"/>
    </source>
</evidence>
<gene>
    <name evidence="4" type="ORF">P167DRAFT_566234</name>
</gene>
<reference evidence="4 5" key="1">
    <citation type="journal article" date="2018" name="Nat. Ecol. Evol.">
        <title>Pezizomycetes genomes reveal the molecular basis of ectomycorrhizal truffle lifestyle.</title>
        <authorList>
            <person name="Murat C."/>
            <person name="Payen T."/>
            <person name="Noel B."/>
            <person name="Kuo A."/>
            <person name="Morin E."/>
            <person name="Chen J."/>
            <person name="Kohler A."/>
            <person name="Krizsan K."/>
            <person name="Balestrini R."/>
            <person name="Da Silva C."/>
            <person name="Montanini B."/>
            <person name="Hainaut M."/>
            <person name="Levati E."/>
            <person name="Barry K.W."/>
            <person name="Belfiori B."/>
            <person name="Cichocki N."/>
            <person name="Clum A."/>
            <person name="Dockter R.B."/>
            <person name="Fauchery L."/>
            <person name="Guy J."/>
            <person name="Iotti M."/>
            <person name="Le Tacon F."/>
            <person name="Lindquist E.A."/>
            <person name="Lipzen A."/>
            <person name="Malagnac F."/>
            <person name="Mello A."/>
            <person name="Molinier V."/>
            <person name="Miyauchi S."/>
            <person name="Poulain J."/>
            <person name="Riccioni C."/>
            <person name="Rubini A."/>
            <person name="Sitrit Y."/>
            <person name="Splivallo R."/>
            <person name="Traeger S."/>
            <person name="Wang M."/>
            <person name="Zifcakova L."/>
            <person name="Wipf D."/>
            <person name="Zambonelli A."/>
            <person name="Paolocci F."/>
            <person name="Nowrousian M."/>
            <person name="Ottonello S."/>
            <person name="Baldrian P."/>
            <person name="Spatafora J.W."/>
            <person name="Henrissat B."/>
            <person name="Nagy L.G."/>
            <person name="Aury J.M."/>
            <person name="Wincker P."/>
            <person name="Grigoriev I.V."/>
            <person name="Bonfante P."/>
            <person name="Martin F.M."/>
        </authorList>
    </citation>
    <scope>NUCLEOTIDE SEQUENCE [LARGE SCALE GENOMIC DNA]</scope>
    <source>
        <strain evidence="4 5">CCBAS932</strain>
    </source>
</reference>
<sequence>MGAISKLSTKRADPPKSFLASLTPVAPTNGASTAAINLSSTSNNKNNSAPAAAAEGGTRSGANSEEDQCQEVVAIQVGADSGPNGPPPKTLTIPTATNRLISFYTHPNGGTDSEDRTLSEILRFPDRDLEYHHDYIQWLFPLPEASPFNRSAPRIDRHTAEAFRTRPELRGRMRESLVRMLEFYGFEAITTAACGFEIREASEINFQRRARFWLCRFDHNHLRITRIIRCLRVLGLEHEAREFHKVLVRAATPEPGGRTLVGQNTLKFWKRAAMRPLEVEPADEEFDDEEYERNGGGGGEEANNNGAEDVEDNSGFRNKS</sequence>
<feature type="compositionally biased region" description="Acidic residues" evidence="2">
    <location>
        <begin position="280"/>
        <end position="291"/>
    </location>
</feature>
<dbReference type="Proteomes" id="UP000277580">
    <property type="component" value="Unassembled WGS sequence"/>
</dbReference>
<dbReference type="GO" id="GO:0016020">
    <property type="term" value="C:membrane"/>
    <property type="evidence" value="ECO:0007669"/>
    <property type="project" value="InterPro"/>
</dbReference>
<feature type="domain" description="Opioid growth factor receptor (OGFr) conserved" evidence="3">
    <location>
        <begin position="128"/>
        <end position="250"/>
    </location>
</feature>
<dbReference type="PANTHER" id="PTHR14015">
    <property type="entry name" value="OPIOID GROWTH FACTOR RECEPTOR OGFR ZETA-TYPE OPIOID RECEPTOR"/>
    <property type="match status" value="1"/>
</dbReference>
<comment type="similarity">
    <text evidence="1">Belongs to the opioid growth factor receptor family.</text>
</comment>
<evidence type="ECO:0000256" key="1">
    <source>
        <dbReference type="ARBA" id="ARBA00010365"/>
    </source>
</evidence>
<dbReference type="EMBL" id="ML119139">
    <property type="protein sequence ID" value="RPB10890.1"/>
    <property type="molecule type" value="Genomic_DNA"/>
</dbReference>
<dbReference type="Pfam" id="PF04664">
    <property type="entry name" value="OGFr_N"/>
    <property type="match status" value="1"/>
</dbReference>
<protein>
    <recommendedName>
        <fullName evidence="3">Opioid growth factor receptor (OGFr) conserved domain-containing protein</fullName>
    </recommendedName>
</protein>
<accession>A0A3N4KK41</accession>
<feature type="region of interest" description="Disordered" evidence="2">
    <location>
        <begin position="1"/>
        <end position="67"/>
    </location>
</feature>
<dbReference type="AlphaFoldDB" id="A0A3N4KK41"/>
<name>A0A3N4KK41_9PEZI</name>
<dbReference type="InParanoid" id="A0A3N4KK41"/>